<dbReference type="InterPro" id="IPR007529">
    <property type="entry name" value="Znf_HIT"/>
</dbReference>
<gene>
    <name evidence="4" type="primary">LOC115227342</name>
</gene>
<dbReference type="Pfam" id="PF04438">
    <property type="entry name" value="zf-HIT"/>
    <property type="match status" value="1"/>
</dbReference>
<evidence type="ECO:0000313" key="4">
    <source>
        <dbReference type="RefSeq" id="XP_029654069.1"/>
    </source>
</evidence>
<evidence type="ECO:0000259" key="2">
    <source>
        <dbReference type="SMART" id="SM01406"/>
    </source>
</evidence>
<keyword evidence="3" id="KW-1185">Reference proteome</keyword>
<evidence type="ECO:0000256" key="1">
    <source>
        <dbReference type="SAM" id="MobiDB-lite"/>
    </source>
</evidence>
<dbReference type="PANTHER" id="PTHR21561:SF12">
    <property type="entry name" value="INO80 COMPLEX SUBUNIT B"/>
    <property type="match status" value="1"/>
</dbReference>
<sequence length="234" mass="26623">MDDLHQVASCNSTTMHNFLEMVLSVKILKITGIKEKQTCARMGRPGTSRFTPKGILNSERHVLPPWIHGILQNLTLATFTTHSHCIGYGCIREQSLFERKNNVEDGDRADEEILTEEQLQRKEQRINRRREYEKQRRTKQQKKTVEKVLKKQVGRKKKLKSAVSEQVSMISTLSTRSGTLISYPENYEPAEISLPPPREMTCGAAGCSNSRKYACSSTGVPLCSLECYKKLNFS</sequence>
<feature type="domain" description="INO80 complex subunit B-like conserved region" evidence="2">
    <location>
        <begin position="117"/>
        <end position="187"/>
    </location>
</feature>
<dbReference type="GO" id="GO:0006338">
    <property type="term" value="P:chromatin remodeling"/>
    <property type="evidence" value="ECO:0007669"/>
    <property type="project" value="InterPro"/>
</dbReference>
<reference evidence="4" key="1">
    <citation type="submission" date="2025-08" db="UniProtKB">
        <authorList>
            <consortium name="RefSeq"/>
        </authorList>
    </citation>
    <scope>IDENTIFICATION</scope>
</reference>
<accession>A0A6P7TPG2</accession>
<organism evidence="3 4">
    <name type="scientific">Octopus sinensis</name>
    <name type="common">East Asian common octopus</name>
    <dbReference type="NCBI Taxonomy" id="2607531"/>
    <lineage>
        <taxon>Eukaryota</taxon>
        <taxon>Metazoa</taxon>
        <taxon>Spiralia</taxon>
        <taxon>Lophotrochozoa</taxon>
        <taxon>Mollusca</taxon>
        <taxon>Cephalopoda</taxon>
        <taxon>Coleoidea</taxon>
        <taxon>Octopodiformes</taxon>
        <taxon>Octopoda</taxon>
        <taxon>Incirrata</taxon>
        <taxon>Octopodidae</taxon>
        <taxon>Octopus</taxon>
    </lineage>
</organism>
<proteinExistence type="predicted"/>
<dbReference type="KEGG" id="osn:115227342"/>
<protein>
    <submittedName>
        <fullName evidence="4">Uncharacterized protein LOC115227342</fullName>
    </submittedName>
</protein>
<dbReference type="AlphaFoldDB" id="A0A6P7TPG2"/>
<dbReference type="SMART" id="SM01406">
    <property type="entry name" value="PAPA-1"/>
    <property type="match status" value="1"/>
</dbReference>
<name>A0A6P7TPG2_9MOLL</name>
<dbReference type="PANTHER" id="PTHR21561">
    <property type="entry name" value="INO80 COMPLEX SUBUNIT B"/>
    <property type="match status" value="1"/>
</dbReference>
<dbReference type="CDD" id="cd23021">
    <property type="entry name" value="zf-HIT_IN80B"/>
    <property type="match status" value="1"/>
</dbReference>
<feature type="region of interest" description="Disordered" evidence="1">
    <location>
        <begin position="123"/>
        <end position="142"/>
    </location>
</feature>
<dbReference type="InterPro" id="IPR029523">
    <property type="entry name" value="INO80B/Ies2"/>
</dbReference>
<dbReference type="GO" id="GO:0031011">
    <property type="term" value="C:Ino80 complex"/>
    <property type="evidence" value="ECO:0007669"/>
    <property type="project" value="InterPro"/>
</dbReference>
<dbReference type="InterPro" id="IPR006880">
    <property type="entry name" value="INO80B_C"/>
</dbReference>
<feature type="compositionally biased region" description="Basic and acidic residues" evidence="1">
    <location>
        <begin position="123"/>
        <end position="135"/>
    </location>
</feature>
<dbReference type="Proteomes" id="UP000515154">
    <property type="component" value="Unplaced"/>
</dbReference>
<evidence type="ECO:0000313" key="3">
    <source>
        <dbReference type="Proteomes" id="UP000515154"/>
    </source>
</evidence>
<dbReference type="RefSeq" id="XP_029654069.1">
    <property type="nucleotide sequence ID" value="XM_029798209.1"/>
</dbReference>